<evidence type="ECO:0000313" key="8">
    <source>
        <dbReference type="Proteomes" id="UP000637628"/>
    </source>
</evidence>
<name>A0ABQ3Z8N3_9ACTN</name>
<evidence type="ECO:0008006" key="9">
    <source>
        <dbReference type="Google" id="ProtNLM"/>
    </source>
</evidence>
<feature type="domain" description="Peptidase C14 caspase" evidence="5">
    <location>
        <begin position="5"/>
        <end position="123"/>
    </location>
</feature>
<dbReference type="InterPro" id="IPR038261">
    <property type="entry name" value="GPP34-like_sf"/>
</dbReference>
<dbReference type="Pfam" id="PF00656">
    <property type="entry name" value="Peptidase_C14"/>
    <property type="match status" value="1"/>
</dbReference>
<feature type="domain" description="Effector-associated" evidence="6">
    <location>
        <begin position="387"/>
        <end position="467"/>
    </location>
</feature>
<dbReference type="EMBL" id="BOML01000059">
    <property type="protein sequence ID" value="GIE06187.1"/>
    <property type="molecule type" value="Genomic_DNA"/>
</dbReference>
<keyword evidence="8" id="KW-1185">Reference proteome</keyword>
<dbReference type="Proteomes" id="UP000637628">
    <property type="component" value="Unassembled WGS sequence"/>
</dbReference>
<evidence type="ECO:0000313" key="7">
    <source>
        <dbReference type="EMBL" id="GIE06187.1"/>
    </source>
</evidence>
<dbReference type="Gene3D" id="1.10.3630.10">
    <property type="entry name" value="yeast vps74-n-term truncation variant domain like"/>
    <property type="match status" value="1"/>
</dbReference>
<dbReference type="InterPro" id="IPR045431">
    <property type="entry name" value="EAD2"/>
</dbReference>
<dbReference type="Pfam" id="PF19956">
    <property type="entry name" value="EAD2"/>
    <property type="match status" value="1"/>
</dbReference>
<evidence type="ECO:0000256" key="3">
    <source>
        <dbReference type="ARBA" id="ARBA00023121"/>
    </source>
</evidence>
<evidence type="ECO:0000256" key="2">
    <source>
        <dbReference type="ARBA" id="ARBA00023034"/>
    </source>
</evidence>
<keyword evidence="3" id="KW-0446">Lipid-binding</keyword>
<keyword evidence="2" id="KW-0333">Golgi apparatus</keyword>
<dbReference type="InterPro" id="IPR008628">
    <property type="entry name" value="GPP34-like"/>
</dbReference>
<proteinExistence type="predicted"/>
<reference evidence="7 8" key="1">
    <citation type="submission" date="2021-01" db="EMBL/GenBank/DDBJ databases">
        <title>Whole genome shotgun sequence of Actinoplanes durhamensis NBRC 14914.</title>
        <authorList>
            <person name="Komaki H."/>
            <person name="Tamura T."/>
        </authorList>
    </citation>
    <scope>NUCLEOTIDE SEQUENCE [LARGE SCALE GENOMIC DNA]</scope>
    <source>
        <strain evidence="7 8">NBRC 14914</strain>
    </source>
</reference>
<gene>
    <name evidence="7" type="ORF">Adu01nite_75370</name>
</gene>
<dbReference type="Pfam" id="PF05719">
    <property type="entry name" value="GPP34"/>
    <property type="match status" value="1"/>
</dbReference>
<keyword evidence="4" id="KW-0472">Membrane</keyword>
<organism evidence="7 8">
    <name type="scientific">Paractinoplanes durhamensis</name>
    <dbReference type="NCBI Taxonomy" id="113563"/>
    <lineage>
        <taxon>Bacteria</taxon>
        <taxon>Bacillati</taxon>
        <taxon>Actinomycetota</taxon>
        <taxon>Actinomycetes</taxon>
        <taxon>Micromonosporales</taxon>
        <taxon>Micromonosporaceae</taxon>
        <taxon>Paractinoplanes</taxon>
    </lineage>
</organism>
<dbReference type="RefSeq" id="WP_203734032.1">
    <property type="nucleotide sequence ID" value="NZ_BAAATX010000022.1"/>
</dbReference>
<dbReference type="InterPro" id="IPR011600">
    <property type="entry name" value="Pept_C14_caspase"/>
</dbReference>
<evidence type="ECO:0000256" key="4">
    <source>
        <dbReference type="ARBA" id="ARBA00023136"/>
    </source>
</evidence>
<evidence type="ECO:0000259" key="5">
    <source>
        <dbReference type="Pfam" id="PF00656"/>
    </source>
</evidence>
<dbReference type="Gene3D" id="3.40.50.1460">
    <property type="match status" value="1"/>
</dbReference>
<comment type="subcellular location">
    <subcellularLocation>
        <location evidence="1">Golgi apparatus membrane</location>
        <topology evidence="1">Peripheral membrane protein</topology>
        <orientation evidence="1">Cytoplasmic side</orientation>
    </subcellularLocation>
</comment>
<sequence>MQRYRALLAGNWQYGADSLNLPDLKGPLNDISRMAAALSDQEIGMFAWRDIRTLPERASHEILYAAESFFQGASYDEVLFFYYSGHCLADEDGALLLCGNNSTLARKRSTTVPLDAVIRLVDDCAASAVVIAVDGKYTGAEAAEQFVSQARGKRRLVLLGMSGGERIQDEPQEMGLSLFTSYLVRGMRGDAAQPGAARVTFADLCHYVQLRLQDPADSVAFSYDEDQARMQLARALTAPRADSESDDRLELGGPASTLTVSEALLELGEVEPDEVLPVEVIYVSARTLAGYPAQWRARTSAKWVGLGRFPDRLEITLRPAADETRANIEIRNEETGATRTVRISARLRQQRMPPAAYGPVRAVVPMTADLPSPWHDLGFEQQQRLIDGLLALSGMRDGDLRSFYVQELEAKIGRPLHLERHAEARHDVWSIVRACLDRPGTLGLLARMLTVFHGDTGATRELIRLVDSFDVGSEQPEPGPPAASAGFRLADEYFLLSHGPDGQPVVNRAIIGAGLAGAVVGELMLLGRLEAANGAVRRVPGSEFGEPAYRAVGSALDNSARPGDLLDLINRLRRDIPPWISQRLVDQRVLRPETNRGLFGRRSVRYPVVDPARASEPMTRMMRMIIDPDAGPDRQSAMLAALMTVTGLHSVLVEDGNRARVEERLGQVALDGDFGEVASAVDRSIALITYGPTRR</sequence>
<evidence type="ECO:0000256" key="1">
    <source>
        <dbReference type="ARBA" id="ARBA00004255"/>
    </source>
</evidence>
<evidence type="ECO:0000259" key="6">
    <source>
        <dbReference type="Pfam" id="PF19956"/>
    </source>
</evidence>
<comment type="caution">
    <text evidence="7">The sequence shown here is derived from an EMBL/GenBank/DDBJ whole genome shotgun (WGS) entry which is preliminary data.</text>
</comment>
<accession>A0ABQ3Z8N3</accession>
<protein>
    <recommendedName>
        <fullName evidence="9">Caspase domain-containing protein</fullName>
    </recommendedName>
</protein>